<dbReference type="FunFam" id="3.30.70.330:FF:001178">
    <property type="entry name" value="ELAV-like protein 1 isoform X3"/>
    <property type="match status" value="1"/>
</dbReference>
<dbReference type="SUPFAM" id="SSF54928">
    <property type="entry name" value="RNA-binding domain, RBD"/>
    <property type="match status" value="2"/>
</dbReference>
<dbReference type="AlphaFoldDB" id="A0A3M7SHD2"/>
<feature type="domain" description="RRM" evidence="5">
    <location>
        <begin position="346"/>
        <end position="424"/>
    </location>
</feature>
<dbReference type="NCBIfam" id="TIGR01661">
    <property type="entry name" value="ELAV_HUD_SF"/>
    <property type="match status" value="1"/>
</dbReference>
<reference evidence="6 7" key="1">
    <citation type="journal article" date="2018" name="Sci. Rep.">
        <title>Genomic signatures of local adaptation to the degree of environmental predictability in rotifers.</title>
        <authorList>
            <person name="Franch-Gras L."/>
            <person name="Hahn C."/>
            <person name="Garcia-Roger E.M."/>
            <person name="Carmona M.J."/>
            <person name="Serra M."/>
            <person name="Gomez A."/>
        </authorList>
    </citation>
    <scope>NUCLEOTIDE SEQUENCE [LARGE SCALE GENOMIC DNA]</scope>
    <source>
        <strain evidence="6">HYR1</strain>
    </source>
</reference>
<dbReference type="InterPro" id="IPR000504">
    <property type="entry name" value="RRM_dom"/>
</dbReference>
<dbReference type="Pfam" id="PF00076">
    <property type="entry name" value="RRM_1"/>
    <property type="match status" value="3"/>
</dbReference>
<dbReference type="GO" id="GO:1990904">
    <property type="term" value="C:ribonucleoprotein complex"/>
    <property type="evidence" value="ECO:0007669"/>
    <property type="project" value="InterPro"/>
</dbReference>
<evidence type="ECO:0000313" key="6">
    <source>
        <dbReference type="EMBL" id="RNA35172.1"/>
    </source>
</evidence>
<evidence type="ECO:0000256" key="1">
    <source>
        <dbReference type="ARBA" id="ARBA00006266"/>
    </source>
</evidence>
<name>A0A3M7SHD2_BRAPC</name>
<dbReference type="PRINTS" id="PR00961">
    <property type="entry name" value="HUDSXLRNA"/>
</dbReference>
<evidence type="ECO:0000256" key="3">
    <source>
        <dbReference type="ARBA" id="ARBA00022884"/>
    </source>
</evidence>
<dbReference type="EMBL" id="REGN01001366">
    <property type="protein sequence ID" value="RNA35172.1"/>
    <property type="molecule type" value="Genomic_DNA"/>
</dbReference>
<dbReference type="InterPro" id="IPR002343">
    <property type="entry name" value="Hud_Sxl_RNA"/>
</dbReference>
<dbReference type="STRING" id="10195.A0A3M7SHD2"/>
<dbReference type="OrthoDB" id="266020at2759"/>
<comment type="caution">
    <text evidence="6">The sequence shown here is derived from an EMBL/GenBank/DDBJ whole genome shotgun (WGS) entry which is preliminary data.</text>
</comment>
<evidence type="ECO:0000313" key="7">
    <source>
        <dbReference type="Proteomes" id="UP000276133"/>
    </source>
</evidence>
<dbReference type="GO" id="GO:0005634">
    <property type="term" value="C:nucleus"/>
    <property type="evidence" value="ECO:0007669"/>
    <property type="project" value="UniProtKB-ARBA"/>
</dbReference>
<evidence type="ECO:0000259" key="5">
    <source>
        <dbReference type="PROSITE" id="PS50102"/>
    </source>
</evidence>
<evidence type="ECO:0000256" key="2">
    <source>
        <dbReference type="ARBA" id="ARBA00022737"/>
    </source>
</evidence>
<dbReference type="InterPro" id="IPR006548">
    <property type="entry name" value="ELAD_HU_SF"/>
</dbReference>
<dbReference type="PANTHER" id="PTHR10352">
    <property type="entry name" value="EUKARYOTIC TRANSLATION INITIATION FACTOR 3 SUBUNIT G"/>
    <property type="match status" value="1"/>
</dbReference>
<feature type="domain" description="RRM" evidence="5">
    <location>
        <begin position="58"/>
        <end position="136"/>
    </location>
</feature>
<comment type="similarity">
    <text evidence="1">Belongs to the RRM elav family.</text>
</comment>
<dbReference type="FunFam" id="3.30.70.330:FF:000480">
    <property type="entry name" value="Fne, isoform A"/>
    <property type="match status" value="1"/>
</dbReference>
<evidence type="ECO:0000256" key="4">
    <source>
        <dbReference type="PROSITE-ProRule" id="PRU00176"/>
    </source>
</evidence>
<organism evidence="6 7">
    <name type="scientific">Brachionus plicatilis</name>
    <name type="common">Marine rotifer</name>
    <name type="synonym">Brachionus muelleri</name>
    <dbReference type="NCBI Taxonomy" id="10195"/>
    <lineage>
        <taxon>Eukaryota</taxon>
        <taxon>Metazoa</taxon>
        <taxon>Spiralia</taxon>
        <taxon>Gnathifera</taxon>
        <taxon>Rotifera</taxon>
        <taxon>Eurotatoria</taxon>
        <taxon>Monogononta</taxon>
        <taxon>Pseudotrocha</taxon>
        <taxon>Ploima</taxon>
        <taxon>Brachionidae</taxon>
        <taxon>Brachionus</taxon>
    </lineage>
</organism>
<keyword evidence="7" id="KW-1185">Reference proteome</keyword>
<dbReference type="GO" id="GO:0003723">
    <property type="term" value="F:RNA binding"/>
    <property type="evidence" value="ECO:0007669"/>
    <property type="project" value="UniProtKB-UniRule"/>
</dbReference>
<dbReference type="GO" id="GO:0050686">
    <property type="term" value="P:negative regulation of mRNA processing"/>
    <property type="evidence" value="ECO:0007669"/>
    <property type="project" value="UniProtKB-ARBA"/>
</dbReference>
<feature type="domain" description="RRM" evidence="5">
    <location>
        <begin position="144"/>
        <end position="224"/>
    </location>
</feature>
<protein>
    <submittedName>
        <fullName evidence="6">ELAV 3 isoform X8</fullName>
    </submittedName>
</protein>
<dbReference type="Gene3D" id="3.30.70.330">
    <property type="match status" value="3"/>
</dbReference>
<dbReference type="Proteomes" id="UP000276133">
    <property type="component" value="Unassembled WGS sequence"/>
</dbReference>
<dbReference type="InterPro" id="IPR034775">
    <property type="entry name" value="Elav_RRM1"/>
</dbReference>
<gene>
    <name evidence="6" type="ORF">BpHYR1_023977</name>
</gene>
<dbReference type="FunFam" id="3.30.70.330:FF:000205">
    <property type="entry name" value="Sex lethal, isoform B"/>
    <property type="match status" value="1"/>
</dbReference>
<keyword evidence="2" id="KW-0677">Repeat</keyword>
<dbReference type="InterPro" id="IPR012677">
    <property type="entry name" value="Nucleotide-bd_a/b_plait_sf"/>
</dbReference>
<dbReference type="CDD" id="cd12650">
    <property type="entry name" value="RRM1_Hu"/>
    <property type="match status" value="1"/>
</dbReference>
<dbReference type="SMART" id="SM00360">
    <property type="entry name" value="RRM"/>
    <property type="match status" value="3"/>
</dbReference>
<keyword evidence="3 4" id="KW-0694">RNA-binding</keyword>
<dbReference type="PROSITE" id="PS50102">
    <property type="entry name" value="RRM"/>
    <property type="match status" value="3"/>
</dbReference>
<accession>A0A3M7SHD2</accession>
<dbReference type="InterPro" id="IPR035979">
    <property type="entry name" value="RBD_domain_sf"/>
</dbReference>
<proteinExistence type="inferred from homology"/>
<dbReference type="CDD" id="cd12377">
    <property type="entry name" value="RRM3_Hu"/>
    <property type="match status" value="1"/>
</dbReference>
<sequence length="429" mass="46979">MISVKNAQMSSCYQPANDASMLDANNNCIAHSNSQLFNQSFNQDESMNGEHDINEPKTNLIVNYLPQNMTQDEIKALFSSIGPVESCKLIKDKLTGQSLGYAFVNYQIQGDAEKAVNTLNGMRLQNKTIKVSHARPSSESIKGANLYVCGLDKDFGQADLEKMFSSFGTIISSKILSDPKTGASKGVGFVRFDQRYEAEIAISELNGKCYDNMQEPLIVKFANSPTSVKSVMGLPLAPFIPINRGFYQPYRPSASNSYRYSPMTPYCSPDQTSLNTPILPTPLTGMIPATPSPQTPSLATSLPNTPVAPVPTMVPTMVNGQTTAILSTPPTSISNTSLSSINYSGWCIFVYNVGPDTDESLLWQLFGPFGAVQNVKIIRDQQTLKCKGFGFVTMTNYEEAVTAINCLNGFNLNNRILQVSFKTQAKQMY</sequence>